<comment type="pathway">
    <text evidence="26">Glycan biosynthesis.</text>
</comment>
<dbReference type="GO" id="GO:0030288">
    <property type="term" value="C:outer membrane-bounded periplasmic space"/>
    <property type="evidence" value="ECO:0007669"/>
    <property type="project" value="TreeGrafter"/>
</dbReference>
<dbReference type="EMBL" id="FOJY01000006">
    <property type="protein sequence ID" value="SFA98186.1"/>
    <property type="molecule type" value="Genomic_DNA"/>
</dbReference>
<dbReference type="SUPFAM" id="SSF53955">
    <property type="entry name" value="Lysozyme-like"/>
    <property type="match status" value="1"/>
</dbReference>
<keyword evidence="22" id="KW-0961">Cell wall biogenesis/degradation</keyword>
<evidence type="ECO:0000256" key="3">
    <source>
        <dbReference type="ARBA" id="ARBA00004752"/>
    </source>
</evidence>
<dbReference type="GO" id="GO:0008658">
    <property type="term" value="F:penicillin binding"/>
    <property type="evidence" value="ECO:0007669"/>
    <property type="project" value="InterPro"/>
</dbReference>
<keyword evidence="32" id="KW-1185">Reference proteome</keyword>
<keyword evidence="18 28" id="KW-1133">Transmembrane helix</keyword>
<evidence type="ECO:0000256" key="10">
    <source>
        <dbReference type="ARBA" id="ARBA00022670"/>
    </source>
</evidence>
<dbReference type="GO" id="GO:0046677">
    <property type="term" value="P:response to antibiotic"/>
    <property type="evidence" value="ECO:0007669"/>
    <property type="project" value="UniProtKB-KW"/>
</dbReference>
<dbReference type="InterPro" id="IPR050396">
    <property type="entry name" value="Glycosyltr_51/Transpeptidase"/>
</dbReference>
<comment type="catalytic activity">
    <reaction evidence="23">
        <text>Preferential cleavage: (Ac)2-L-Lys-D-Ala-|-D-Ala. Also transpeptidation of peptidyl-alanyl moieties that are N-acyl substituents of D-alanine.</text>
        <dbReference type="EC" id="3.4.16.4"/>
    </reaction>
</comment>
<evidence type="ECO:0000256" key="14">
    <source>
        <dbReference type="ARBA" id="ARBA00022801"/>
    </source>
</evidence>
<evidence type="ECO:0000256" key="17">
    <source>
        <dbReference type="ARBA" id="ARBA00022984"/>
    </source>
</evidence>
<comment type="similarity">
    <text evidence="4">In the C-terminal section; belongs to the transpeptidase family.</text>
</comment>
<dbReference type="STRING" id="1120918.SAMN05216249_10664"/>
<dbReference type="Proteomes" id="UP000198838">
    <property type="component" value="Unassembled WGS sequence"/>
</dbReference>
<name>A0A1I0XCN4_9FIRM</name>
<keyword evidence="11" id="KW-0328">Glycosyltransferase</keyword>
<dbReference type="InterPro" id="IPR036950">
    <property type="entry name" value="PBP_transglycosylase"/>
</dbReference>
<evidence type="ECO:0000259" key="30">
    <source>
        <dbReference type="Pfam" id="PF00912"/>
    </source>
</evidence>
<feature type="compositionally biased region" description="Polar residues" evidence="27">
    <location>
        <begin position="771"/>
        <end position="782"/>
    </location>
</feature>
<dbReference type="Gene3D" id="1.10.3810.10">
    <property type="entry name" value="Biosynthetic peptidoglycan transglycosylase-like"/>
    <property type="match status" value="1"/>
</dbReference>
<evidence type="ECO:0000256" key="7">
    <source>
        <dbReference type="ARBA" id="ARBA00018638"/>
    </source>
</evidence>
<dbReference type="PANTHER" id="PTHR32282:SF11">
    <property type="entry name" value="PENICILLIN-BINDING PROTEIN 1B"/>
    <property type="match status" value="1"/>
</dbReference>
<evidence type="ECO:0000256" key="1">
    <source>
        <dbReference type="ARBA" id="ARBA00002624"/>
    </source>
</evidence>
<evidence type="ECO:0000256" key="27">
    <source>
        <dbReference type="SAM" id="MobiDB-lite"/>
    </source>
</evidence>
<evidence type="ECO:0000256" key="15">
    <source>
        <dbReference type="ARBA" id="ARBA00022960"/>
    </source>
</evidence>
<dbReference type="EC" id="2.4.99.28" evidence="24"/>
<evidence type="ECO:0000313" key="32">
    <source>
        <dbReference type="Proteomes" id="UP000198838"/>
    </source>
</evidence>
<protein>
    <recommendedName>
        <fullName evidence="7">Penicillin-binding protein 1A</fullName>
        <ecNumber evidence="24">2.4.99.28</ecNumber>
        <ecNumber evidence="6">3.4.16.4</ecNumber>
    </recommendedName>
</protein>
<keyword evidence="17" id="KW-0573">Peptidoglycan synthesis</keyword>
<keyword evidence="9" id="KW-0121">Carboxypeptidase</keyword>
<dbReference type="GO" id="GO:0008360">
    <property type="term" value="P:regulation of cell shape"/>
    <property type="evidence" value="ECO:0007669"/>
    <property type="project" value="UniProtKB-KW"/>
</dbReference>
<dbReference type="AlphaFoldDB" id="A0A1I0XCN4"/>
<feature type="domain" description="Penicillin-binding protein transpeptidase" evidence="29">
    <location>
        <begin position="446"/>
        <end position="684"/>
    </location>
</feature>
<evidence type="ECO:0000256" key="26">
    <source>
        <dbReference type="ARBA" id="ARBA00060592"/>
    </source>
</evidence>
<comment type="similarity">
    <text evidence="5">In the N-terminal section; belongs to the glycosyltransferase 51 family.</text>
</comment>
<dbReference type="Pfam" id="PF00912">
    <property type="entry name" value="Transgly"/>
    <property type="match status" value="1"/>
</dbReference>
<dbReference type="GO" id="GO:0008955">
    <property type="term" value="F:peptidoglycan glycosyltransferase activity"/>
    <property type="evidence" value="ECO:0007669"/>
    <property type="project" value="UniProtKB-EC"/>
</dbReference>
<keyword evidence="12" id="KW-0808">Transferase</keyword>
<proteinExistence type="inferred from homology"/>
<comment type="function">
    <text evidence="1">Cell wall formation. Synthesis of cross-linked peptidoglycan from the lipid intermediates. The enzyme has a penicillin-insensitive transglycosylase N-terminal domain (formation of linear glycan strands) and a penicillin-sensitive transpeptidase C-terminal domain (cross-linking of the peptide subunits).</text>
</comment>
<evidence type="ECO:0000256" key="19">
    <source>
        <dbReference type="ARBA" id="ARBA00023136"/>
    </source>
</evidence>
<evidence type="ECO:0000256" key="21">
    <source>
        <dbReference type="ARBA" id="ARBA00023268"/>
    </source>
</evidence>
<dbReference type="UniPathway" id="UPA00219"/>
<evidence type="ECO:0000259" key="29">
    <source>
        <dbReference type="Pfam" id="PF00905"/>
    </source>
</evidence>
<keyword evidence="13 28" id="KW-0812">Transmembrane</keyword>
<feature type="transmembrane region" description="Helical" evidence="28">
    <location>
        <begin position="29"/>
        <end position="50"/>
    </location>
</feature>
<dbReference type="InterPro" id="IPR001264">
    <property type="entry name" value="Glyco_trans_51"/>
</dbReference>
<comment type="subcellular location">
    <subcellularLocation>
        <location evidence="2">Cell membrane</location>
        <topology evidence="2">Single-pass type II membrane protein</topology>
    </subcellularLocation>
</comment>
<evidence type="ECO:0000256" key="4">
    <source>
        <dbReference type="ARBA" id="ARBA00007090"/>
    </source>
</evidence>
<keyword evidence="14" id="KW-0378">Hydrolase</keyword>
<dbReference type="InterPro" id="IPR001460">
    <property type="entry name" value="PCN-bd_Tpept"/>
</dbReference>
<dbReference type="Pfam" id="PF00905">
    <property type="entry name" value="Transpeptidase"/>
    <property type="match status" value="1"/>
</dbReference>
<feature type="compositionally biased region" description="Low complexity" evidence="27">
    <location>
        <begin position="800"/>
        <end position="841"/>
    </location>
</feature>
<reference evidence="31 32" key="1">
    <citation type="submission" date="2016-10" db="EMBL/GenBank/DDBJ databases">
        <authorList>
            <person name="de Groot N.N."/>
        </authorList>
    </citation>
    <scope>NUCLEOTIDE SEQUENCE [LARGE SCALE GENOMIC DNA]</scope>
    <source>
        <strain evidence="31 32">DSM 5522</strain>
    </source>
</reference>
<evidence type="ECO:0000256" key="25">
    <source>
        <dbReference type="ARBA" id="ARBA00049902"/>
    </source>
</evidence>
<keyword evidence="16" id="KW-0735">Signal-anchor</keyword>
<evidence type="ECO:0000256" key="22">
    <source>
        <dbReference type="ARBA" id="ARBA00023316"/>
    </source>
</evidence>
<dbReference type="RefSeq" id="WP_092871452.1">
    <property type="nucleotide sequence ID" value="NZ_FOJY01000006.1"/>
</dbReference>
<comment type="pathway">
    <text evidence="3">Cell wall biogenesis; peptidoglycan biosynthesis.</text>
</comment>
<keyword evidence="15" id="KW-0133">Cell shape</keyword>
<evidence type="ECO:0000256" key="9">
    <source>
        <dbReference type="ARBA" id="ARBA00022645"/>
    </source>
</evidence>
<accession>A0A1I0XCN4</accession>
<evidence type="ECO:0000256" key="16">
    <source>
        <dbReference type="ARBA" id="ARBA00022968"/>
    </source>
</evidence>
<organism evidence="31 32">
    <name type="scientific">Acetitomaculum ruminis DSM 5522</name>
    <dbReference type="NCBI Taxonomy" id="1120918"/>
    <lineage>
        <taxon>Bacteria</taxon>
        <taxon>Bacillati</taxon>
        <taxon>Bacillota</taxon>
        <taxon>Clostridia</taxon>
        <taxon>Lachnospirales</taxon>
        <taxon>Lachnospiraceae</taxon>
        <taxon>Acetitomaculum</taxon>
    </lineage>
</organism>
<feature type="compositionally biased region" description="Acidic residues" evidence="27">
    <location>
        <begin position="785"/>
        <end position="796"/>
    </location>
</feature>
<evidence type="ECO:0000256" key="12">
    <source>
        <dbReference type="ARBA" id="ARBA00022679"/>
    </source>
</evidence>
<dbReference type="SUPFAM" id="SSF56601">
    <property type="entry name" value="beta-lactamase/transpeptidase-like"/>
    <property type="match status" value="1"/>
</dbReference>
<keyword evidence="8" id="KW-1003">Cell membrane</keyword>
<dbReference type="GO" id="GO:0009252">
    <property type="term" value="P:peptidoglycan biosynthetic process"/>
    <property type="evidence" value="ECO:0007669"/>
    <property type="project" value="UniProtKB-UniPathway"/>
</dbReference>
<dbReference type="PANTHER" id="PTHR32282">
    <property type="entry name" value="BINDING PROTEIN TRANSPEPTIDASE, PUTATIVE-RELATED"/>
    <property type="match status" value="1"/>
</dbReference>
<dbReference type="EC" id="3.4.16.4" evidence="6"/>
<evidence type="ECO:0000256" key="8">
    <source>
        <dbReference type="ARBA" id="ARBA00022475"/>
    </source>
</evidence>
<keyword evidence="19 28" id="KW-0472">Membrane</keyword>
<evidence type="ECO:0000256" key="11">
    <source>
        <dbReference type="ARBA" id="ARBA00022676"/>
    </source>
</evidence>
<dbReference type="FunFam" id="1.10.3810.10:FF:000001">
    <property type="entry name" value="Penicillin-binding protein 1A"/>
    <property type="match status" value="1"/>
</dbReference>
<dbReference type="NCBIfam" id="TIGR02074">
    <property type="entry name" value="PBP_1a_fam"/>
    <property type="match status" value="1"/>
</dbReference>
<dbReference type="GO" id="GO:0005886">
    <property type="term" value="C:plasma membrane"/>
    <property type="evidence" value="ECO:0007669"/>
    <property type="project" value="UniProtKB-SubCell"/>
</dbReference>
<evidence type="ECO:0000256" key="18">
    <source>
        <dbReference type="ARBA" id="ARBA00022989"/>
    </source>
</evidence>
<evidence type="ECO:0000313" key="31">
    <source>
        <dbReference type="EMBL" id="SFA98186.1"/>
    </source>
</evidence>
<gene>
    <name evidence="31" type="ORF">SAMN05216249_10664</name>
</gene>
<keyword evidence="10" id="KW-0645">Protease</keyword>
<dbReference type="Gene3D" id="3.40.710.10">
    <property type="entry name" value="DD-peptidase/beta-lactamase superfamily"/>
    <property type="match status" value="1"/>
</dbReference>
<evidence type="ECO:0000256" key="5">
    <source>
        <dbReference type="ARBA" id="ARBA00007739"/>
    </source>
</evidence>
<evidence type="ECO:0000256" key="20">
    <source>
        <dbReference type="ARBA" id="ARBA00023251"/>
    </source>
</evidence>
<comment type="catalytic activity">
    <reaction evidence="25">
        <text>[GlcNAc-(1-&gt;4)-Mur2Ac(oyl-L-Ala-gamma-D-Glu-L-Lys-D-Ala-D-Ala)](n)-di-trans,octa-cis-undecaprenyl diphosphate + beta-D-GlcNAc-(1-&gt;4)-Mur2Ac(oyl-L-Ala-gamma-D-Glu-L-Lys-D-Ala-D-Ala)-di-trans,octa-cis-undecaprenyl diphosphate = [GlcNAc-(1-&gt;4)-Mur2Ac(oyl-L-Ala-gamma-D-Glu-L-Lys-D-Ala-D-Ala)](n+1)-di-trans,octa-cis-undecaprenyl diphosphate + di-trans,octa-cis-undecaprenyl diphosphate + H(+)</text>
        <dbReference type="Rhea" id="RHEA:23708"/>
        <dbReference type="Rhea" id="RHEA-COMP:9602"/>
        <dbReference type="Rhea" id="RHEA-COMP:9603"/>
        <dbReference type="ChEBI" id="CHEBI:15378"/>
        <dbReference type="ChEBI" id="CHEBI:58405"/>
        <dbReference type="ChEBI" id="CHEBI:60033"/>
        <dbReference type="ChEBI" id="CHEBI:78435"/>
        <dbReference type="EC" id="2.4.99.28"/>
    </reaction>
</comment>
<evidence type="ECO:0000256" key="24">
    <source>
        <dbReference type="ARBA" id="ARBA00044770"/>
    </source>
</evidence>
<dbReference type="InterPro" id="IPR023346">
    <property type="entry name" value="Lysozyme-like_dom_sf"/>
</dbReference>
<evidence type="ECO:0000256" key="13">
    <source>
        <dbReference type="ARBA" id="ARBA00022692"/>
    </source>
</evidence>
<keyword evidence="21" id="KW-0511">Multifunctional enzyme</keyword>
<evidence type="ECO:0000256" key="28">
    <source>
        <dbReference type="SAM" id="Phobius"/>
    </source>
</evidence>
<dbReference type="OrthoDB" id="9766909at2"/>
<dbReference type="GO" id="GO:0071555">
    <property type="term" value="P:cell wall organization"/>
    <property type="evidence" value="ECO:0007669"/>
    <property type="project" value="UniProtKB-KW"/>
</dbReference>
<keyword evidence="20" id="KW-0046">Antibiotic resistance</keyword>
<evidence type="ECO:0000256" key="2">
    <source>
        <dbReference type="ARBA" id="ARBA00004401"/>
    </source>
</evidence>
<sequence>MKYTKSEVLKKNRTLFSKRTRRLKTVKLILLRLFILLIFAGIGGGGYLVYQTFTEIIASAPKISDEDVSPSGLATSVYSNDGTEITKLVASGSNRQYKKISEIPEDLQHAFVAIEDERFYEHNGIDVKGIFRAALVILATGHPSQGASTITQQLIKNNIFSDWTSESTLKQKITRKVQEQYLALQLEKSISKDKILEYYLNTINLGSNCLGVQTAAQYYFNKNVEDLTISESAVIAAITQNPTYNNPVNYPENNKKRKDIILDHMLKQGYINQEQYNEAMADDIYTRITQTASEKSSNSRVYSYFVDELIDQVASALEVEKGYSESQAYNAIYKGGLSIYTTQDLSIQAICDNVAADPANFPAGSEVSLTYNISSVNAKKEVVNTYSETDLLAYFQQSNPNYSLLFNNQDAAMAAIAEYKAYLTGIGENLDDDTEYYILTPQPQTSVVVMDQHTGEVKAIVGGRGTKSGSLTLNRATNTTRQPGSTFKILSTYAPAIDKGFVTLATSIKDEPFNYSNGRPVKNWYSGYRGRVTVRTAIRDSMNIIAVKTLTDITPQLGYDYLLDFGFTTLVDNMTLADGSVVSDIGQPLALGGITNGITNLEITAAYACIANNGKYIKPSFFTKIVDSDGNVIIDNSPEEKQVLKETTAYILTQGMESVINEGTGTTAKFAGMPIAGKTGTTTDSVDLWLCAYTPYYTCSVWGGYDDNTTLKNQTYHMVIWNKIMQQLHSGLENKDFDRPEGIVTAAVCKSSGLLAGKGCESITEYFSQGSVPSSYCTTHTVTEPENEEDNPEDNPDGQTNASSDNPDNANPDNTDQNNQEGEAGENNDNPSGEDNNNPPA</sequence>
<feature type="region of interest" description="Disordered" evidence="27">
    <location>
        <begin position="771"/>
        <end position="841"/>
    </location>
</feature>
<dbReference type="GO" id="GO:0009002">
    <property type="term" value="F:serine-type D-Ala-D-Ala carboxypeptidase activity"/>
    <property type="evidence" value="ECO:0007669"/>
    <property type="project" value="UniProtKB-EC"/>
</dbReference>
<dbReference type="InterPro" id="IPR012338">
    <property type="entry name" value="Beta-lactam/transpept-like"/>
</dbReference>
<feature type="domain" description="Glycosyl transferase family 51" evidence="30">
    <location>
        <begin position="82"/>
        <end position="265"/>
    </location>
</feature>
<evidence type="ECO:0000256" key="6">
    <source>
        <dbReference type="ARBA" id="ARBA00012448"/>
    </source>
</evidence>
<dbReference type="GO" id="GO:0006508">
    <property type="term" value="P:proteolysis"/>
    <property type="evidence" value="ECO:0007669"/>
    <property type="project" value="UniProtKB-KW"/>
</dbReference>
<evidence type="ECO:0000256" key="23">
    <source>
        <dbReference type="ARBA" id="ARBA00034000"/>
    </source>
</evidence>